<keyword evidence="3" id="KW-0539">Nucleus</keyword>
<dbReference type="InterPro" id="IPR021850">
    <property type="entry name" value="Symplekin/Pta1"/>
</dbReference>
<proteinExistence type="predicted"/>
<feature type="compositionally biased region" description="Basic and acidic residues" evidence="5">
    <location>
        <begin position="1674"/>
        <end position="1684"/>
    </location>
</feature>
<dbReference type="InterPro" id="IPR032460">
    <property type="entry name" value="Symplekin/Pta1_N"/>
</dbReference>
<evidence type="ECO:0000256" key="4">
    <source>
        <dbReference type="SAM" id="Coils"/>
    </source>
</evidence>
<comment type="caution">
    <text evidence="7">The sequence shown here is derived from an EMBL/GenBank/DDBJ whole genome shotgun (WGS) entry which is preliminary data.</text>
</comment>
<keyword evidence="8" id="KW-1185">Reference proteome</keyword>
<protein>
    <recommendedName>
        <fullName evidence="6">Symplekin/Pta1 N-terminal domain-containing protein</fullName>
    </recommendedName>
</protein>
<dbReference type="Gene3D" id="1.25.10.10">
    <property type="entry name" value="Leucine-rich Repeat Variant"/>
    <property type="match status" value="2"/>
</dbReference>
<feature type="compositionally biased region" description="Polar residues" evidence="5">
    <location>
        <begin position="646"/>
        <end position="656"/>
    </location>
</feature>
<feature type="region of interest" description="Disordered" evidence="5">
    <location>
        <begin position="811"/>
        <end position="840"/>
    </location>
</feature>
<feature type="domain" description="Symplekin/Pta1 N-terminal" evidence="6">
    <location>
        <begin position="93"/>
        <end position="186"/>
    </location>
</feature>
<feature type="region of interest" description="Disordered" evidence="5">
    <location>
        <begin position="707"/>
        <end position="762"/>
    </location>
</feature>
<feature type="coiled-coil region" evidence="4">
    <location>
        <begin position="856"/>
        <end position="925"/>
    </location>
</feature>
<accession>A0AAD9IB26</accession>
<evidence type="ECO:0000256" key="3">
    <source>
        <dbReference type="ARBA" id="ARBA00023242"/>
    </source>
</evidence>
<feature type="domain" description="Symplekin/Pta1 N-terminal" evidence="6">
    <location>
        <begin position="189"/>
        <end position="276"/>
    </location>
</feature>
<dbReference type="Proteomes" id="UP001217918">
    <property type="component" value="Unassembled WGS sequence"/>
</dbReference>
<sequence length="1738" mass="193246">MATAVKQLTVHEQIQQLGEARKIVLENPTYYDKIVQGILPIIGPSSPLELRRWGADFLAESLATPALPPSDKESLTVSILGTLRDLVESQNEDTLVLKSSVIAAATAYPLILRWTVGHGVGDEKRVADAWQTMTAIKSRILRIWENAATPVKICCIKFAQRVVLAQTASNGSEQKRLNGLDVSLSMDNSSDALLVDGTLNTLSILIRGRPSTSNRIVSAVMNFNPFKLANTPLTQRARVLIKSMEKTTRLLLMHLVKRDPHNAMAGRFQQQAESLANVFTLTNTRELAAFNATLVPCHLAARISTATLASVDVRLLDQALDTVRGRLIKLYEEGQPAPLNPDTAPLGVDDDDDEYEPDFYVAEDTEQILNKLDSSPADRVEAAADDAATALEDSLVRRSKAGFNRLAAGSHDKDSWLTLIIRLATRGFSGLEDASSIIKPEDTGTSLHQPCSSFPDSIREMLFSYILQDFRRRIDYAVAWLCEEWYCDRMRMRKGLNGPRHYEKWSLKLIDGFFDYLTPQDKALIRFLGEVPELNRDLLGRVKSLCSDPTRVSLALSSLLYLIMVKPPARELALDTVEQIWHEVETARPLASNRNRPADGSANNDAFASILSTDSAAQSHSNRSTPTKATSRGKKKLCKAAKSWQELPSQSLSPTAAFSPRPSLSPAPHDAVHAMSRSAASSATSAYAASGPVKPLPYPQLPVANSAAASSVPSRMNSTIRPVDSFESKAGGGGGDHDHSDQPHKRVSHGGSSTEDDSATAASLSASRISALSSSFNSNASGASGMSQPIAATPIYNAEASTQRFVGNNYDASQHQQQSQDQQQSPADGTNGWDSSVGKAGLGKTGRVINRLVSDNEALKRDINLERLRAEEAKQTARLLEDKMERLVSDYEGRLLDASVNKTLLARKERQVETLQAAVDLERQRAADAVDREKTWKGEMERAKAEAKVRVEKAETYAALLDGRYNAISSHWRDQGEQVDLTVAKLKADIDTLVVERRKDDDKIHTLRELCDQQDANIRDLCQQKEEIAAQFDRYKAEQEKALRDIKVMAQQTEEAHQKTLEESREVLHKLKWALNVKENVGWAQLIPLRIDGYASRAVPGQPIAAFIVEDDFNIPFKGYTLAGFNKILKALKSGEPWQGARVPEFIRDRELGWIKVTSDLADKDKISTIFDAVTQDIESDFIAWLGGPEGLLSGESGRVKRSFNHRFIEAVKLSEEEYHEDSDQEYPDSSVPSSLTPYRFKAPWVVLESLPANWTLHDLITPQEIQVINRNTDVLVVPDEHGTELYLGAKTEKLLLELIGRLNNMTTYKIRSDTPFTQIHHLHFEDYKDLGILRKMDETALAFNNVHQRSNGWKDRRLEDALNAWFEKPDSMHFSKILTTAGSDIERVLKLEDNGTRLWDSSVLSKWRVYSFVLERLDGSDLYIDIEDHGVEDQQRVVIRETENANNMIWVHDVLRNWDGRFHLRHSNTEELQAKYGHIATTIHNSFYVTCSACGTLTMGFALPNDVTIPLRAFRSLCKWQATSSDDKTVLTITETQRAVWKPDPTKNGTASGWQHFVCQPEQEGNDKSQELAWPRMYYGMSITSLPLERLMDQNSTIPAIGGKACWSFENGQTAVYVNDIWAQASRMLQRMDQIGAGNNNGQLEKYKHQLPRGNSTNKVDPRDPLYGGHPGTTEHEGPARRSVWEPKWQQATRGGVVLDCPALVFDCSAAGDWVARHGGHGLGLDVPVTSYGSTGV</sequence>
<reference evidence="7" key="1">
    <citation type="journal article" date="2023" name="Mol. Plant Microbe Interact.">
        <title>Elucidating the Obligate Nature and Biological Capacity of an Invasive Fungal Corn Pathogen.</title>
        <authorList>
            <person name="MacCready J.S."/>
            <person name="Roggenkamp E.M."/>
            <person name="Gdanetz K."/>
            <person name="Chilvers M.I."/>
        </authorList>
    </citation>
    <scope>NUCLEOTIDE SEQUENCE</scope>
    <source>
        <strain evidence="7">PM02</strain>
    </source>
</reference>
<feature type="coiled-coil region" evidence="4">
    <location>
        <begin position="1018"/>
        <end position="1056"/>
    </location>
</feature>
<evidence type="ECO:0000256" key="5">
    <source>
        <dbReference type="SAM" id="MobiDB-lite"/>
    </source>
</evidence>
<dbReference type="GO" id="GO:0005847">
    <property type="term" value="C:mRNA cleavage and polyadenylation specificity factor complex"/>
    <property type="evidence" value="ECO:0007669"/>
    <property type="project" value="TreeGrafter"/>
</dbReference>
<feature type="compositionally biased region" description="Polar residues" evidence="5">
    <location>
        <begin position="613"/>
        <end position="630"/>
    </location>
</feature>
<keyword evidence="4" id="KW-0175">Coiled coil</keyword>
<dbReference type="PANTHER" id="PTHR15245">
    <property type="entry name" value="SYMPLEKIN-RELATED"/>
    <property type="match status" value="1"/>
</dbReference>
<dbReference type="GO" id="GO:0006397">
    <property type="term" value="P:mRNA processing"/>
    <property type="evidence" value="ECO:0007669"/>
    <property type="project" value="UniProtKB-KW"/>
</dbReference>
<dbReference type="InterPro" id="IPR011989">
    <property type="entry name" value="ARM-like"/>
</dbReference>
<evidence type="ECO:0000256" key="1">
    <source>
        <dbReference type="ARBA" id="ARBA00004123"/>
    </source>
</evidence>
<evidence type="ECO:0000313" key="7">
    <source>
        <dbReference type="EMBL" id="KAK2073582.1"/>
    </source>
</evidence>
<feature type="region of interest" description="Disordered" evidence="5">
    <location>
        <begin position="1652"/>
        <end position="1684"/>
    </location>
</feature>
<feature type="compositionally biased region" description="Basic and acidic residues" evidence="5">
    <location>
        <begin position="735"/>
        <end position="744"/>
    </location>
</feature>
<evidence type="ECO:0000259" key="6">
    <source>
        <dbReference type="Pfam" id="PF11935"/>
    </source>
</evidence>
<evidence type="ECO:0000256" key="2">
    <source>
        <dbReference type="ARBA" id="ARBA00022664"/>
    </source>
</evidence>
<name>A0AAD9IB26_9PEZI</name>
<feature type="region of interest" description="Disordered" evidence="5">
    <location>
        <begin position="613"/>
        <end position="677"/>
    </location>
</feature>
<evidence type="ECO:0000313" key="8">
    <source>
        <dbReference type="Proteomes" id="UP001217918"/>
    </source>
</evidence>
<gene>
    <name evidence="7" type="ORF">P8C59_007857</name>
</gene>
<dbReference type="PANTHER" id="PTHR15245:SF20">
    <property type="entry name" value="SYMPLEKIN"/>
    <property type="match status" value="1"/>
</dbReference>
<feature type="compositionally biased region" description="Low complexity" evidence="5">
    <location>
        <begin position="813"/>
        <end position="825"/>
    </location>
</feature>
<keyword evidence="2" id="KW-0507">mRNA processing</keyword>
<organism evidence="7 8">
    <name type="scientific">Phyllachora maydis</name>
    <dbReference type="NCBI Taxonomy" id="1825666"/>
    <lineage>
        <taxon>Eukaryota</taxon>
        <taxon>Fungi</taxon>
        <taxon>Dikarya</taxon>
        <taxon>Ascomycota</taxon>
        <taxon>Pezizomycotina</taxon>
        <taxon>Sordariomycetes</taxon>
        <taxon>Sordariomycetidae</taxon>
        <taxon>Phyllachorales</taxon>
        <taxon>Phyllachoraceae</taxon>
        <taxon>Phyllachora</taxon>
    </lineage>
</organism>
<dbReference type="Pfam" id="PF11935">
    <property type="entry name" value="SYMPK_PTA1_N"/>
    <property type="match status" value="2"/>
</dbReference>
<dbReference type="EMBL" id="JAQQPM010000007">
    <property type="protein sequence ID" value="KAK2073582.1"/>
    <property type="molecule type" value="Genomic_DNA"/>
</dbReference>
<comment type="subcellular location">
    <subcellularLocation>
        <location evidence="1">Nucleus</location>
    </subcellularLocation>
</comment>